<dbReference type="Pfam" id="PF03704">
    <property type="entry name" value="BTAD"/>
    <property type="match status" value="1"/>
</dbReference>
<dbReference type="InterPro" id="IPR027417">
    <property type="entry name" value="P-loop_NTPase"/>
</dbReference>
<accession>A0A318S6B0</accession>
<dbReference type="Pfam" id="PF13191">
    <property type="entry name" value="AAA_16"/>
    <property type="match status" value="1"/>
</dbReference>
<dbReference type="SUPFAM" id="SSF52540">
    <property type="entry name" value="P-loop containing nucleoside triphosphate hydrolases"/>
    <property type="match status" value="1"/>
</dbReference>
<keyword evidence="1" id="KW-0547">Nucleotide-binding</keyword>
<protein>
    <submittedName>
        <fullName evidence="4">Transcriptional activator</fullName>
    </submittedName>
</protein>
<dbReference type="Gene3D" id="1.25.40.10">
    <property type="entry name" value="Tetratricopeptide repeat domain"/>
    <property type="match status" value="1"/>
</dbReference>
<dbReference type="Proteomes" id="UP000248326">
    <property type="component" value="Unassembled WGS sequence"/>
</dbReference>
<dbReference type="InterPro" id="IPR011990">
    <property type="entry name" value="TPR-like_helical_dom_sf"/>
</dbReference>
<evidence type="ECO:0000256" key="2">
    <source>
        <dbReference type="ARBA" id="ARBA00022840"/>
    </source>
</evidence>
<comment type="caution">
    <text evidence="4">The sequence shown here is derived from an EMBL/GenBank/DDBJ whole genome shotgun (WGS) entry which is preliminary data.</text>
</comment>
<dbReference type="GO" id="GO:0004016">
    <property type="term" value="F:adenylate cyclase activity"/>
    <property type="evidence" value="ECO:0007669"/>
    <property type="project" value="TreeGrafter"/>
</dbReference>
<keyword evidence="2" id="KW-0067">ATP-binding</keyword>
<dbReference type="GO" id="GO:0005524">
    <property type="term" value="F:ATP binding"/>
    <property type="evidence" value="ECO:0007669"/>
    <property type="project" value="UniProtKB-KW"/>
</dbReference>
<dbReference type="AlphaFoldDB" id="A0A318S6B0"/>
<evidence type="ECO:0000259" key="3">
    <source>
        <dbReference type="SMART" id="SM01043"/>
    </source>
</evidence>
<dbReference type="EMBL" id="QJSX01000010">
    <property type="protein sequence ID" value="PYE53162.1"/>
    <property type="molecule type" value="Genomic_DNA"/>
</dbReference>
<dbReference type="PANTHER" id="PTHR16305">
    <property type="entry name" value="TESTICULAR SOLUBLE ADENYLYL CYCLASE"/>
    <property type="match status" value="1"/>
</dbReference>
<dbReference type="PANTHER" id="PTHR16305:SF28">
    <property type="entry name" value="GUANYLATE CYCLASE DOMAIN-CONTAINING PROTEIN"/>
    <property type="match status" value="1"/>
</dbReference>
<dbReference type="SMART" id="SM01043">
    <property type="entry name" value="BTAD"/>
    <property type="match status" value="1"/>
</dbReference>
<organism evidence="4 5">
    <name type="scientific">Deinococcus yavapaiensis KR-236</name>
    <dbReference type="NCBI Taxonomy" id="694435"/>
    <lineage>
        <taxon>Bacteria</taxon>
        <taxon>Thermotogati</taxon>
        <taxon>Deinococcota</taxon>
        <taxon>Deinococci</taxon>
        <taxon>Deinococcales</taxon>
        <taxon>Deinococcaceae</taxon>
        <taxon>Deinococcus</taxon>
    </lineage>
</organism>
<evidence type="ECO:0000313" key="4">
    <source>
        <dbReference type="EMBL" id="PYE53162.1"/>
    </source>
</evidence>
<reference evidence="4 5" key="1">
    <citation type="submission" date="2018-06" db="EMBL/GenBank/DDBJ databases">
        <title>Genomic Encyclopedia of Type Strains, Phase IV (KMG-IV): sequencing the most valuable type-strain genomes for metagenomic binning, comparative biology and taxonomic classification.</title>
        <authorList>
            <person name="Goeker M."/>
        </authorList>
    </citation>
    <scope>NUCLEOTIDE SEQUENCE [LARGE SCALE GENOMIC DNA]</scope>
    <source>
        <strain evidence="4 5">DSM 18048</strain>
    </source>
</reference>
<proteinExistence type="predicted"/>
<feature type="domain" description="Bacterial transcriptional activator" evidence="3">
    <location>
        <begin position="90"/>
        <end position="226"/>
    </location>
</feature>
<sequence length="722" mass="79527">MRVALLGTPTLTGTNGSAAPLDRKSAAVLAFLALTEGVTRSRVAGLLWPESKESTARNNLVQLLRRWRLALGEDVVVGGDVVRLANFVAVDALDLRDAFLLGRHEAFVSRNEALLGAYTYDDLPEFDEWLQSERARWKGWRRDTLAVLCDRDTERGAYERALSWARQLLDVDASSEDTFVRLMKVQYLLGDRDGALATFARCEDVLWREHGVKPLPATLDLAGTIRGGGNLSRTFARSKPAIPPSVLRPPILAGREREWALMDEAWSVGKSIVISGAPGVGKSRLIKEFAASKGPSFHLDGRPGDTSVPYGTYARVWRSLLRARPDLDLPDWVREQLALFIPEVWPSKAPAMTSQADKERLYAAIGELAFRISRGMKCVIADDMQYYDSASMELGASIAQRFVPFDANHGVVPMIAAHRAGELSSEVEAQLRGMYEAGLCIWLDVQPLDQTATARVLVSLNLPLVEANAARLVRSSGGNPLFLLEAVKHLLEYEGASDDEVPSVPEKVHEVIGERLRRLSPKALLLAQAAAVLQSNFDLDLVSAVLDAPLLDVLPAWQELERAQVLARGQFSHDLVYESVRAGLSNSVRQALHRSVARALERQDENPARIARHWLEGGEVRRAVPNLREAARASCASLRFAEAAEALEQAATILESNGELDEAFDVWRSLVDDVLRTGALEARYEATLRRMTDLARTPAQREVVERYEAERTTSGPSSGTSP</sequence>
<keyword evidence="5" id="KW-1185">Reference proteome</keyword>
<evidence type="ECO:0000256" key="1">
    <source>
        <dbReference type="ARBA" id="ARBA00022741"/>
    </source>
</evidence>
<evidence type="ECO:0000313" key="5">
    <source>
        <dbReference type="Proteomes" id="UP000248326"/>
    </source>
</evidence>
<dbReference type="GO" id="GO:0005737">
    <property type="term" value="C:cytoplasm"/>
    <property type="evidence" value="ECO:0007669"/>
    <property type="project" value="TreeGrafter"/>
</dbReference>
<gene>
    <name evidence="4" type="ORF">DES52_110146</name>
</gene>
<name>A0A318S6B0_9DEIO</name>
<dbReference type="SUPFAM" id="SSF48452">
    <property type="entry name" value="TPR-like"/>
    <property type="match status" value="1"/>
</dbReference>
<dbReference type="InterPro" id="IPR005158">
    <property type="entry name" value="BTAD"/>
</dbReference>
<dbReference type="InterPro" id="IPR041664">
    <property type="entry name" value="AAA_16"/>
</dbReference>
<dbReference type="Gene3D" id="3.40.50.300">
    <property type="entry name" value="P-loop containing nucleotide triphosphate hydrolases"/>
    <property type="match status" value="1"/>
</dbReference>